<accession>R2VJR7</accession>
<dbReference type="EMBL" id="ASWH01000002">
    <property type="protein sequence ID" value="EOW79335.1"/>
    <property type="molecule type" value="Genomic_DNA"/>
</dbReference>
<keyword evidence="2" id="KW-0804">Transcription</keyword>
<proteinExistence type="predicted"/>
<evidence type="ECO:0000256" key="1">
    <source>
        <dbReference type="ARBA" id="ARBA00023015"/>
    </source>
</evidence>
<dbReference type="Proteomes" id="UP000014160">
    <property type="component" value="Unassembled WGS sequence"/>
</dbReference>
<dbReference type="eggNOG" id="COG3711">
    <property type="taxonomic scope" value="Bacteria"/>
</dbReference>
<dbReference type="AlphaFoldDB" id="R2VJR7"/>
<evidence type="ECO:0000259" key="3">
    <source>
        <dbReference type="Pfam" id="PF05043"/>
    </source>
</evidence>
<sequence>MNLRGLMKKETTRRLRLVEELYYSKEIVTSDYLMDKLKCSLPALISDIRFLNSEPLPLKVTKIKGVYTVDFDFYATIDTVYAYILRTSLEYQTIRSLFFEKSSSIQPAANRLNCSFSNMQRYLKSIDSEVTGWDISVEHRPIRLGGDENAVRHLYYLFFKESRLAFTEYPFSKEIIKVVDRLIRRILEDNHITNNMTIHFQLMHSFLIGLQRQKCGHYISDLPLDSGLIIPDVSRLQYMTRLFKRELRLDFSDLQLRECLWPLFSHQLILNRQQQSLAHKRNKRLAQFYELHHLLLEEVSRLLAVPLSQSEIVEALRLLGNELFCYYPHKKTMDILQETDQIMVDLIDNKFSREIRKLEDIVRRFLIPQEREDFIPKYIRCLVTSIDNLLQRLVDSDKPIKILLLSDTSTTQERFWHATFPAFIKGSVQYEYFETPFIKQDQLNELTKQYDLIVTNVTMPDLMPACPLIAVNAYPTAKDFERIQRFINQYESLPSRKEQFNELTPST</sequence>
<dbReference type="InterPro" id="IPR007737">
    <property type="entry name" value="Mga_HTH"/>
</dbReference>
<gene>
    <name evidence="5" type="ORF">I592_03475</name>
    <name evidence="4" type="ORF">UKC_00886</name>
</gene>
<dbReference type="PANTHER" id="PTHR30185">
    <property type="entry name" value="CRYPTIC BETA-GLUCOSIDE BGL OPERON ANTITERMINATOR"/>
    <property type="match status" value="1"/>
</dbReference>
<dbReference type="PANTHER" id="PTHR30185:SF12">
    <property type="entry name" value="TRANSCRIPTIONAL REGULATOR MANR"/>
    <property type="match status" value="1"/>
</dbReference>
<reference evidence="5 7" key="2">
    <citation type="submission" date="2013-03" db="EMBL/GenBank/DDBJ databases">
        <title>The Genome Sequence of Enterococcus gilvus ATCC BAA-350 (PacBio/Illumina hybrid assembly).</title>
        <authorList>
            <consortium name="The Broad Institute Genomics Platform"/>
            <consortium name="The Broad Institute Genome Sequencing Center for Infectious Disease"/>
            <person name="Earl A."/>
            <person name="Russ C."/>
            <person name="Gilmore M."/>
            <person name="Surin D."/>
            <person name="Walker B."/>
            <person name="Young S."/>
            <person name="Zeng Q."/>
            <person name="Gargeya S."/>
            <person name="Fitzgerald M."/>
            <person name="Haas B."/>
            <person name="Abouelleil A."/>
            <person name="Allen A.W."/>
            <person name="Alvarado L."/>
            <person name="Arachchi H.M."/>
            <person name="Berlin A.M."/>
            <person name="Chapman S.B."/>
            <person name="Gainer-Dewar J."/>
            <person name="Goldberg J."/>
            <person name="Griggs A."/>
            <person name="Gujja S."/>
            <person name="Hansen M."/>
            <person name="Howarth C."/>
            <person name="Imamovic A."/>
            <person name="Ireland A."/>
            <person name="Larimer J."/>
            <person name="McCowan C."/>
            <person name="Murphy C."/>
            <person name="Pearson M."/>
            <person name="Poon T.W."/>
            <person name="Priest M."/>
            <person name="Roberts A."/>
            <person name="Saif S."/>
            <person name="Shea T."/>
            <person name="Sisk P."/>
            <person name="Sykes S."/>
            <person name="Wortman J."/>
            <person name="Nusbaum C."/>
            <person name="Birren B."/>
        </authorList>
    </citation>
    <scope>NUCLEOTIDE SEQUENCE [LARGE SCALE GENOMIC DNA]</scope>
    <source>
        <strain evidence="5 7">ATCC BAA-350</strain>
    </source>
</reference>
<comment type="caution">
    <text evidence="4">The sequence shown here is derived from an EMBL/GenBank/DDBJ whole genome shotgun (WGS) entry which is preliminary data.</text>
</comment>
<reference evidence="4 6" key="1">
    <citation type="submission" date="2013-02" db="EMBL/GenBank/DDBJ databases">
        <title>The Genome Sequence of Enterococcus gilvus ATCC BAA-350.</title>
        <authorList>
            <consortium name="The Broad Institute Genome Sequencing Platform"/>
            <consortium name="The Broad Institute Genome Sequencing Center for Infectious Disease"/>
            <person name="Earl A.M."/>
            <person name="Gilmore M.S."/>
            <person name="Lebreton F."/>
            <person name="Walker B."/>
            <person name="Young S.K."/>
            <person name="Zeng Q."/>
            <person name="Gargeya S."/>
            <person name="Fitzgerald M."/>
            <person name="Haas B."/>
            <person name="Abouelleil A."/>
            <person name="Alvarado L."/>
            <person name="Arachchi H.M."/>
            <person name="Berlin A.M."/>
            <person name="Chapman S.B."/>
            <person name="Dewar J."/>
            <person name="Goldberg J."/>
            <person name="Griggs A."/>
            <person name="Gujja S."/>
            <person name="Hansen M."/>
            <person name="Howarth C."/>
            <person name="Imamovic A."/>
            <person name="Larimer J."/>
            <person name="McCowan C."/>
            <person name="Murphy C."/>
            <person name="Neiman D."/>
            <person name="Pearson M."/>
            <person name="Priest M."/>
            <person name="Roberts A."/>
            <person name="Saif S."/>
            <person name="Shea T."/>
            <person name="Sisk P."/>
            <person name="Sykes S."/>
            <person name="Wortman J."/>
            <person name="Nusbaum C."/>
            <person name="Birren B."/>
        </authorList>
    </citation>
    <scope>NUCLEOTIDE SEQUENCE [LARGE SCALE GENOMIC DNA]</scope>
    <source>
        <strain evidence="4 6">ATCC BAA-350</strain>
    </source>
</reference>
<evidence type="ECO:0000313" key="6">
    <source>
        <dbReference type="Proteomes" id="UP000013750"/>
    </source>
</evidence>
<dbReference type="HOGENOM" id="CLU_040900_0_0_9"/>
<evidence type="ECO:0000313" key="7">
    <source>
        <dbReference type="Proteomes" id="UP000014160"/>
    </source>
</evidence>
<name>R2VJR7_9ENTE</name>
<dbReference type="Pfam" id="PF05043">
    <property type="entry name" value="Mga"/>
    <property type="match status" value="1"/>
</dbReference>
<evidence type="ECO:0000313" key="4">
    <source>
        <dbReference type="EMBL" id="EOI57911.1"/>
    </source>
</evidence>
<organism evidence="4 6">
    <name type="scientific">Enterococcus gilvus ATCC BAA-350</name>
    <dbReference type="NCBI Taxonomy" id="1158614"/>
    <lineage>
        <taxon>Bacteria</taxon>
        <taxon>Bacillati</taxon>
        <taxon>Bacillota</taxon>
        <taxon>Bacilli</taxon>
        <taxon>Lactobacillales</taxon>
        <taxon>Enterococcaceae</taxon>
        <taxon>Enterococcus</taxon>
    </lineage>
</organism>
<evidence type="ECO:0000313" key="5">
    <source>
        <dbReference type="EMBL" id="EOW79335.1"/>
    </source>
</evidence>
<dbReference type="OrthoDB" id="2172289at2"/>
<dbReference type="Proteomes" id="UP000013750">
    <property type="component" value="Unassembled WGS sequence"/>
</dbReference>
<evidence type="ECO:0000256" key="2">
    <source>
        <dbReference type="ARBA" id="ARBA00023163"/>
    </source>
</evidence>
<protein>
    <recommendedName>
        <fullName evidence="3">Mga helix-turn-helix domain-containing protein</fullName>
    </recommendedName>
</protein>
<keyword evidence="1" id="KW-0805">Transcription regulation</keyword>
<dbReference type="InterPro" id="IPR050661">
    <property type="entry name" value="BglG_antiterminators"/>
</dbReference>
<dbReference type="EMBL" id="AJDQ01000004">
    <property type="protein sequence ID" value="EOI57911.1"/>
    <property type="molecule type" value="Genomic_DNA"/>
</dbReference>
<feature type="domain" description="Mga helix-turn-helix" evidence="3">
    <location>
        <begin position="76"/>
        <end position="159"/>
    </location>
</feature>
<keyword evidence="7" id="KW-1185">Reference proteome</keyword>
<dbReference type="PATRIC" id="fig|1158614.3.peg.915"/>